<dbReference type="Proteomes" id="UP000673691">
    <property type="component" value="Unassembled WGS sequence"/>
</dbReference>
<dbReference type="EMBL" id="JAEFCI010010393">
    <property type="protein sequence ID" value="KAG5457236.1"/>
    <property type="molecule type" value="Genomic_DNA"/>
</dbReference>
<keyword evidence="2" id="KW-1185">Reference proteome</keyword>
<sequence>VCVRGVPSWRRTAYNLRSSGRLWLRREGGHEFENSDRFPARSKLHLGIWNFGETAGGRGRCVDRGYTVPSLTGNTCRSEALVGTGCGRSGFSVGNRLVRIGAPESSRS</sequence>
<evidence type="ECO:0000313" key="2">
    <source>
        <dbReference type="Proteomes" id="UP000673691"/>
    </source>
</evidence>
<organism evidence="1 2">
    <name type="scientific">Olpidium bornovanus</name>
    <dbReference type="NCBI Taxonomy" id="278681"/>
    <lineage>
        <taxon>Eukaryota</taxon>
        <taxon>Fungi</taxon>
        <taxon>Fungi incertae sedis</taxon>
        <taxon>Olpidiomycota</taxon>
        <taxon>Olpidiomycotina</taxon>
        <taxon>Olpidiomycetes</taxon>
        <taxon>Olpidiales</taxon>
        <taxon>Olpidiaceae</taxon>
        <taxon>Olpidium</taxon>
    </lineage>
</organism>
<name>A0A8H8DGE1_9FUNG</name>
<accession>A0A8H8DGE1</accession>
<dbReference type="AlphaFoldDB" id="A0A8H8DGE1"/>
<protein>
    <submittedName>
        <fullName evidence="1">Uncharacterized protein</fullName>
    </submittedName>
</protein>
<comment type="caution">
    <text evidence="1">The sequence shown here is derived from an EMBL/GenBank/DDBJ whole genome shotgun (WGS) entry which is preliminary data.</text>
</comment>
<feature type="non-terminal residue" evidence="1">
    <location>
        <position position="1"/>
    </location>
</feature>
<gene>
    <name evidence="1" type="ORF">BJ554DRAFT_2802</name>
</gene>
<evidence type="ECO:0000313" key="1">
    <source>
        <dbReference type="EMBL" id="KAG5457236.1"/>
    </source>
</evidence>
<reference evidence="1 2" key="1">
    <citation type="journal article" name="Sci. Rep.">
        <title>Genome-scale phylogenetic analyses confirm Olpidium as the closest living zoosporic fungus to the non-flagellated, terrestrial fungi.</title>
        <authorList>
            <person name="Chang Y."/>
            <person name="Rochon D."/>
            <person name="Sekimoto S."/>
            <person name="Wang Y."/>
            <person name="Chovatia M."/>
            <person name="Sandor L."/>
            <person name="Salamov A."/>
            <person name="Grigoriev I.V."/>
            <person name="Stajich J.E."/>
            <person name="Spatafora J.W."/>
        </authorList>
    </citation>
    <scope>NUCLEOTIDE SEQUENCE [LARGE SCALE GENOMIC DNA]</scope>
    <source>
        <strain evidence="1">S191</strain>
    </source>
</reference>
<proteinExistence type="predicted"/>